<keyword evidence="11" id="KW-1185">Reference proteome</keyword>
<dbReference type="PANTHER" id="PTHR36699:SF1">
    <property type="entry name" value="L,D-TRANSPEPTIDASE YAFK-RELATED"/>
    <property type="match status" value="1"/>
</dbReference>
<evidence type="ECO:0000256" key="5">
    <source>
        <dbReference type="ARBA" id="ARBA00022984"/>
    </source>
</evidence>
<dbReference type="InterPro" id="IPR005490">
    <property type="entry name" value="LD_TPept_cat_dom"/>
</dbReference>
<dbReference type="GO" id="GO:0004180">
    <property type="term" value="F:carboxypeptidase activity"/>
    <property type="evidence" value="ECO:0007669"/>
    <property type="project" value="UniProtKB-ARBA"/>
</dbReference>
<evidence type="ECO:0000313" key="10">
    <source>
        <dbReference type="EMBL" id="BAN34737.1"/>
    </source>
</evidence>
<feature type="domain" description="L,D-TPase catalytic" evidence="9">
    <location>
        <begin position="134"/>
        <end position="269"/>
    </location>
</feature>
<evidence type="ECO:0000256" key="4">
    <source>
        <dbReference type="ARBA" id="ARBA00022960"/>
    </source>
</evidence>
<dbReference type="GO" id="GO:0016740">
    <property type="term" value="F:transferase activity"/>
    <property type="evidence" value="ECO:0007669"/>
    <property type="project" value="UniProtKB-KW"/>
</dbReference>
<feature type="active site" description="Proton donor/acceptor" evidence="7">
    <location>
        <position position="227"/>
    </location>
</feature>
<reference evidence="10 11" key="1">
    <citation type="journal article" date="2012" name="Appl. Environ. Microbiol.">
        <title>Draft genome sequence of a psychrotolerant sulfur-oxidizing bacterium, Sulfuricella denitrificans skB26, and proteomic insights into cold adaptation.</title>
        <authorList>
            <person name="Watanabe T."/>
            <person name="Kojima H."/>
            <person name="Fukui M."/>
        </authorList>
    </citation>
    <scope>NUCLEOTIDE SEQUENCE [LARGE SCALE GENOMIC DNA]</scope>
    <source>
        <strain evidence="11">skB26</strain>
    </source>
</reference>
<proteinExistence type="inferred from homology"/>
<dbReference type="GO" id="GO:0071555">
    <property type="term" value="P:cell wall organization"/>
    <property type="evidence" value="ECO:0007669"/>
    <property type="project" value="UniProtKB-UniRule"/>
</dbReference>
<dbReference type="SUPFAM" id="SSF141523">
    <property type="entry name" value="L,D-transpeptidase catalytic domain-like"/>
    <property type="match status" value="1"/>
</dbReference>
<feature type="active site" description="Nucleophile" evidence="7">
    <location>
        <position position="244"/>
    </location>
</feature>
<dbReference type="Pfam" id="PF03734">
    <property type="entry name" value="YkuD"/>
    <property type="match status" value="1"/>
</dbReference>
<accession>S6B265</accession>
<protein>
    <recommendedName>
        <fullName evidence="9">L,D-TPase catalytic domain-containing protein</fullName>
    </recommendedName>
</protein>
<dbReference type="GO" id="GO:0008360">
    <property type="term" value="P:regulation of cell shape"/>
    <property type="evidence" value="ECO:0007669"/>
    <property type="project" value="UniProtKB-UniRule"/>
</dbReference>
<dbReference type="HOGENOM" id="CLU_041283_0_0_4"/>
<dbReference type="InterPro" id="IPR038063">
    <property type="entry name" value="Transpep_catalytic_dom"/>
</dbReference>
<dbReference type="KEGG" id="sdr:SCD_n00896"/>
<dbReference type="AlphaFoldDB" id="S6B265"/>
<dbReference type="STRING" id="1163617.SCD_n00896"/>
<keyword evidence="6 7" id="KW-0961">Cell wall biogenesis/degradation</keyword>
<evidence type="ECO:0000256" key="8">
    <source>
        <dbReference type="SAM" id="MobiDB-lite"/>
    </source>
</evidence>
<feature type="compositionally biased region" description="Basic and acidic residues" evidence="8">
    <location>
        <begin position="12"/>
        <end position="24"/>
    </location>
</feature>
<evidence type="ECO:0000313" key="11">
    <source>
        <dbReference type="Proteomes" id="UP000015559"/>
    </source>
</evidence>
<gene>
    <name evidence="10" type="ORF">SCD_n00896</name>
</gene>
<feature type="region of interest" description="Disordered" evidence="8">
    <location>
        <begin position="12"/>
        <end position="32"/>
    </location>
</feature>
<dbReference type="Pfam" id="PF24125">
    <property type="entry name" value="Cds6_C"/>
    <property type="match status" value="1"/>
</dbReference>
<evidence type="ECO:0000259" key="9">
    <source>
        <dbReference type="PROSITE" id="PS52029"/>
    </source>
</evidence>
<dbReference type="EMBL" id="AP013066">
    <property type="protein sequence ID" value="BAN34737.1"/>
    <property type="molecule type" value="Genomic_DNA"/>
</dbReference>
<dbReference type="GO" id="GO:0009252">
    <property type="term" value="P:peptidoglycan biosynthetic process"/>
    <property type="evidence" value="ECO:0007669"/>
    <property type="project" value="UniProtKB-UniPathway"/>
</dbReference>
<dbReference type="PANTHER" id="PTHR36699">
    <property type="entry name" value="LD-TRANSPEPTIDASE"/>
    <property type="match status" value="1"/>
</dbReference>
<comment type="pathway">
    <text evidence="1 7">Cell wall biogenesis; peptidoglycan biosynthesis.</text>
</comment>
<evidence type="ECO:0000256" key="1">
    <source>
        <dbReference type="ARBA" id="ARBA00004752"/>
    </source>
</evidence>
<dbReference type="CDD" id="cd16913">
    <property type="entry name" value="YkuD_like"/>
    <property type="match status" value="1"/>
</dbReference>
<evidence type="ECO:0000256" key="3">
    <source>
        <dbReference type="ARBA" id="ARBA00022679"/>
    </source>
</evidence>
<evidence type="ECO:0000256" key="2">
    <source>
        <dbReference type="ARBA" id="ARBA00005992"/>
    </source>
</evidence>
<dbReference type="Gene3D" id="2.40.440.10">
    <property type="entry name" value="L,D-transpeptidase catalytic domain-like"/>
    <property type="match status" value="1"/>
</dbReference>
<organism evidence="10 11">
    <name type="scientific">Sulfuricella denitrificans (strain DSM 22764 / NBRC 105220 / skB26)</name>
    <dbReference type="NCBI Taxonomy" id="1163617"/>
    <lineage>
        <taxon>Bacteria</taxon>
        <taxon>Pseudomonadati</taxon>
        <taxon>Pseudomonadota</taxon>
        <taxon>Betaproteobacteria</taxon>
        <taxon>Nitrosomonadales</taxon>
        <taxon>Sulfuricellaceae</taxon>
        <taxon>Sulfuricella</taxon>
    </lineage>
</organism>
<keyword evidence="5 7" id="KW-0573">Peptidoglycan synthesis</keyword>
<dbReference type="InterPro" id="IPR032710">
    <property type="entry name" value="NTF2-like_dom_sf"/>
</dbReference>
<evidence type="ECO:0000256" key="7">
    <source>
        <dbReference type="PROSITE-ProRule" id="PRU01373"/>
    </source>
</evidence>
<dbReference type="UniPathway" id="UPA00219"/>
<dbReference type="Proteomes" id="UP000015559">
    <property type="component" value="Chromosome"/>
</dbReference>
<keyword evidence="4 7" id="KW-0133">Cell shape</keyword>
<name>S6B265_SULDS</name>
<dbReference type="PROSITE" id="PS52029">
    <property type="entry name" value="LD_TPASE"/>
    <property type="match status" value="1"/>
</dbReference>
<dbReference type="SUPFAM" id="SSF54427">
    <property type="entry name" value="NTF2-like"/>
    <property type="match status" value="1"/>
</dbReference>
<dbReference type="eggNOG" id="COG3034">
    <property type="taxonomic scope" value="Bacteria"/>
</dbReference>
<dbReference type="InterPro" id="IPR056203">
    <property type="entry name" value="Cds6_C"/>
</dbReference>
<comment type="similarity">
    <text evidence="2">Belongs to the YkuD family.</text>
</comment>
<evidence type="ECO:0000256" key="6">
    <source>
        <dbReference type="ARBA" id="ARBA00023316"/>
    </source>
</evidence>
<keyword evidence="3" id="KW-0808">Transferase</keyword>
<sequence length="395" mass="44850">MASVLGFFALTKDHRPGPEEKSEAPQHQSPSDLESMLVKSLLEIRQNHLDLAMSDVEALLKLYPNFKLAHLIRGDLLMARAHPLSTIGSAAGASQHQISDLREEARARLLRHLEQMPVNLVPKYLVQFQPEQHHAIVVDTSKSRLYLFQNDNGTPRYVADYYVSSGKAGAEKNKEGDQKTPLGVYFITASLPKTQISDFYGTGAFPISYPNEWDRQQGKNGHGIWLHGVPSDTYSRPPRASNGCVVLANPDMDTIGKNLQVGLTPVIISDKVDWVDPKELAAQRSELSKLVEDWRHDWESIDSDKYLRHYSRNFNAPGQNYSSWDAQKRQVNASKTWVKIKLSNISIFSYPGNDNLMVITFNQDYSSNNLKNQMRKRQYWKFDSNEWKIVYEGAA</sequence>